<reference evidence="2" key="1">
    <citation type="submission" date="2015-01" db="EMBL/GenBank/DDBJ databases">
        <authorList>
            <person name="Aksoy S."/>
            <person name="Warren W."/>
            <person name="Wilson R.K."/>
        </authorList>
    </citation>
    <scope>NUCLEOTIDE SEQUENCE [LARGE SCALE GENOMIC DNA]</scope>
    <source>
        <strain evidence="2">IAEA</strain>
    </source>
</reference>
<protein>
    <submittedName>
        <fullName evidence="1">Uncharacterized protein</fullName>
    </submittedName>
</protein>
<dbReference type="AlphaFoldDB" id="A0A1B0B6I2"/>
<sequence>MAEDSLSSRGFFKMLTFFPAPTGTKPLLKSTTDLVKLAFSVPDMSTPRFSIVSRNFVTERSRTLACLWRGIAGLFFLEANRLSSRKSKRLAPSLDKMQIFLPYLSIK</sequence>
<dbReference type="EnsemblMetazoa" id="GPPI020457-RA">
    <property type="protein sequence ID" value="GPPI020457-PA"/>
    <property type="gene ID" value="GPPI020457"/>
</dbReference>
<dbReference type="EMBL" id="JXJN01009096">
    <property type="status" value="NOT_ANNOTATED_CDS"/>
    <property type="molecule type" value="Genomic_DNA"/>
</dbReference>
<keyword evidence="2" id="KW-1185">Reference proteome</keyword>
<reference evidence="1" key="2">
    <citation type="submission" date="2020-05" db="UniProtKB">
        <authorList>
            <consortium name="EnsemblMetazoa"/>
        </authorList>
    </citation>
    <scope>IDENTIFICATION</scope>
    <source>
        <strain evidence="1">IAEA</strain>
    </source>
</reference>
<dbReference type="Proteomes" id="UP000092460">
    <property type="component" value="Unassembled WGS sequence"/>
</dbReference>
<organism evidence="1 2">
    <name type="scientific">Glossina palpalis gambiensis</name>
    <dbReference type="NCBI Taxonomy" id="67801"/>
    <lineage>
        <taxon>Eukaryota</taxon>
        <taxon>Metazoa</taxon>
        <taxon>Ecdysozoa</taxon>
        <taxon>Arthropoda</taxon>
        <taxon>Hexapoda</taxon>
        <taxon>Insecta</taxon>
        <taxon>Pterygota</taxon>
        <taxon>Neoptera</taxon>
        <taxon>Endopterygota</taxon>
        <taxon>Diptera</taxon>
        <taxon>Brachycera</taxon>
        <taxon>Muscomorpha</taxon>
        <taxon>Hippoboscoidea</taxon>
        <taxon>Glossinidae</taxon>
        <taxon>Glossina</taxon>
    </lineage>
</organism>
<evidence type="ECO:0000313" key="2">
    <source>
        <dbReference type="Proteomes" id="UP000092460"/>
    </source>
</evidence>
<evidence type="ECO:0000313" key="1">
    <source>
        <dbReference type="EnsemblMetazoa" id="GPPI020457-PA"/>
    </source>
</evidence>
<proteinExistence type="predicted"/>
<dbReference type="VEuPathDB" id="VectorBase:GPPI020457"/>
<accession>A0A1B0B6I2</accession>
<name>A0A1B0B6I2_9MUSC</name>